<evidence type="ECO:0000313" key="2">
    <source>
        <dbReference type="EMBL" id="ADQ06248.1"/>
    </source>
</evidence>
<keyword evidence="3" id="KW-1185">Reference proteome</keyword>
<dbReference type="CDD" id="cd13669">
    <property type="entry name" value="PBP2_TRAP_TM0322_like"/>
    <property type="match status" value="1"/>
</dbReference>
<dbReference type="STRING" id="632292.Calhy_0505"/>
<dbReference type="HOGENOM" id="CLU_036176_4_1_9"/>
<accession>E4QCF2</accession>
<dbReference type="GO" id="GO:0030288">
    <property type="term" value="C:outer membrane-bounded periplasmic space"/>
    <property type="evidence" value="ECO:0007669"/>
    <property type="project" value="InterPro"/>
</dbReference>
<name>E4QCF2_CALH1</name>
<dbReference type="Pfam" id="PF03480">
    <property type="entry name" value="DctP"/>
    <property type="match status" value="1"/>
</dbReference>
<dbReference type="InterPro" id="IPR038404">
    <property type="entry name" value="TRAP_DctP_sf"/>
</dbReference>
<proteinExistence type="predicted"/>
<keyword evidence="1" id="KW-0732">Signal</keyword>
<dbReference type="OrthoDB" id="9815946at2"/>
<dbReference type="KEGG" id="chd:Calhy_0505"/>
<evidence type="ECO:0000256" key="1">
    <source>
        <dbReference type="ARBA" id="ARBA00022729"/>
    </source>
</evidence>
<dbReference type="GO" id="GO:0055085">
    <property type="term" value="P:transmembrane transport"/>
    <property type="evidence" value="ECO:0007669"/>
    <property type="project" value="InterPro"/>
</dbReference>
<reference evidence="2 3" key="2">
    <citation type="journal article" date="2011" name="J. Bacteriol.">
        <title>Complete genome sequences for the anaerobic, extremely thermophilic plant biomass-degrading bacteria Caldicellulosiruptor hydrothermalis, Caldicellulosiruptor kristjanssonii, Caldicellulosiruptor kronotskyensis, Caldicellulosiruptor owensenis, and Caldicellulosiruptor lactoaceticus.</title>
        <authorList>
            <person name="Blumer-Schuette S.E."/>
            <person name="Ozdemir I."/>
            <person name="Mistry D."/>
            <person name="Lucas S."/>
            <person name="Lapidus A."/>
            <person name="Cheng J.F."/>
            <person name="Goodwin L.A."/>
            <person name="Pitluck S."/>
            <person name="Land M.L."/>
            <person name="Hauser L.J."/>
            <person name="Woyke T."/>
            <person name="Mikhailova N."/>
            <person name="Pati A."/>
            <person name="Kyrpides N.C."/>
            <person name="Ivanova N."/>
            <person name="Detter J.C."/>
            <person name="Walston-Davenport K."/>
            <person name="Han S."/>
            <person name="Adams M.W."/>
            <person name="Kelly R.M."/>
        </authorList>
    </citation>
    <scope>NUCLEOTIDE SEQUENCE [LARGE SCALE GENOMIC DNA]</scope>
    <source>
        <strain evidence="3">DSM 18901 / VKM B-2411 / 108</strain>
    </source>
</reference>
<dbReference type="NCBIfam" id="TIGR00787">
    <property type="entry name" value="dctP"/>
    <property type="match status" value="1"/>
</dbReference>
<organism evidence="2 3">
    <name type="scientific">Caldicellulosiruptor hydrothermalis (strain DSM 18901 / VKM B-2411 / 108)</name>
    <dbReference type="NCBI Taxonomy" id="632292"/>
    <lineage>
        <taxon>Bacteria</taxon>
        <taxon>Bacillati</taxon>
        <taxon>Bacillota</taxon>
        <taxon>Bacillota incertae sedis</taxon>
        <taxon>Caldicellulosiruptorales</taxon>
        <taxon>Caldicellulosiruptoraceae</taxon>
        <taxon>Caldicellulosiruptor</taxon>
    </lineage>
</organism>
<reference key="1">
    <citation type="submission" date="2010-09" db="EMBL/GenBank/DDBJ databases">
        <title>Complete sequence of Caldicellulosiruptor hydrothermalis 108.</title>
        <authorList>
            <consortium name="US DOE Joint Genome Institute"/>
            <person name="Lucas S."/>
            <person name="Copeland A."/>
            <person name="Lapidus A."/>
            <person name="Cheng J.-F."/>
            <person name="Bruce D."/>
            <person name="Goodwin L."/>
            <person name="Pitluck S."/>
            <person name="Davenport K."/>
            <person name="Detter J.C."/>
            <person name="Han C."/>
            <person name="Tapia R."/>
            <person name="Land M."/>
            <person name="Hauser L."/>
            <person name="Chang Y.-J."/>
            <person name="Jeffries C."/>
            <person name="Kyrpides N."/>
            <person name="Ivanova N."/>
            <person name="Mikhailova N."/>
            <person name="Blumer-Schuette S.E."/>
            <person name="Kelly R.M."/>
            <person name="Woyke T."/>
        </authorList>
    </citation>
    <scope>NUCLEOTIDE SEQUENCE</scope>
    <source>
        <strain>108</strain>
    </source>
</reference>
<sequence length="342" mass="38829">MKKIRVISLITAILFAIAISVSWIGFENSKAQSKAQSKAKYVIKLNHVLAPTEPYHQGFLKWAANVKKRTNGAVEIQVFPSAQLGVEEDIIEQIRQGANIAQNTDAARLGMYVPQIAVMNAPYFLDSIEEVQKLKNLSLVKKWLKELEDKFGIKVISFSWVQGFRHMLTNKPIRTPKDLKGLRIRTPGAPIWQESIRALGATPVAMNFGDVYMGIQQKAIDGAELVYRNITGNKLYEVAKYVSETKHILLINFIIMSKKYFDKLPPAYQKILIEECDKAGIETSKLMEQEIAKIKQELKAKGVTIVENVNISEFKKLGENAYRKLNLLTVRNQIYRELGKKY</sequence>
<gene>
    <name evidence="2" type="ordered locus">Calhy_0505</name>
</gene>
<protein>
    <submittedName>
        <fullName evidence="2">TRAP dicarboxylate transporter, DctP subunit</fullName>
    </submittedName>
</protein>
<dbReference type="Gene3D" id="3.40.190.170">
    <property type="entry name" value="Bacterial extracellular solute-binding protein, family 7"/>
    <property type="match status" value="1"/>
</dbReference>
<dbReference type="PIRSF" id="PIRSF006470">
    <property type="entry name" value="DctB"/>
    <property type="match status" value="1"/>
</dbReference>
<dbReference type="NCBIfam" id="NF037995">
    <property type="entry name" value="TRAP_S1"/>
    <property type="match status" value="1"/>
</dbReference>
<dbReference type="PANTHER" id="PTHR33376:SF3">
    <property type="entry name" value="C4-DICARBOXYLATE-BINDING PROTEIN"/>
    <property type="match status" value="1"/>
</dbReference>
<dbReference type="AlphaFoldDB" id="E4QCF2"/>
<dbReference type="EMBL" id="CP002219">
    <property type="protein sequence ID" value="ADQ06248.1"/>
    <property type="molecule type" value="Genomic_DNA"/>
</dbReference>
<dbReference type="PANTHER" id="PTHR33376">
    <property type="match status" value="1"/>
</dbReference>
<dbReference type="eggNOG" id="COG1638">
    <property type="taxonomic scope" value="Bacteria"/>
</dbReference>
<dbReference type="InterPro" id="IPR004682">
    <property type="entry name" value="TRAP_DctP"/>
</dbReference>
<dbReference type="InterPro" id="IPR018389">
    <property type="entry name" value="DctP_fam"/>
</dbReference>
<evidence type="ECO:0000313" key="3">
    <source>
        <dbReference type="Proteomes" id="UP000006890"/>
    </source>
</evidence>
<dbReference type="RefSeq" id="WP_013402456.1">
    <property type="nucleotide sequence ID" value="NC_014652.1"/>
</dbReference>
<dbReference type="Proteomes" id="UP000006890">
    <property type="component" value="Chromosome"/>
</dbReference>